<dbReference type="Pfam" id="PF09991">
    <property type="entry name" value="DUF2232"/>
    <property type="match status" value="1"/>
</dbReference>
<keyword evidence="1" id="KW-1133">Transmembrane helix</keyword>
<proteinExistence type="predicted"/>
<feature type="transmembrane region" description="Helical" evidence="1">
    <location>
        <begin position="74"/>
        <end position="92"/>
    </location>
</feature>
<accession>A0A8J7M058</accession>
<feature type="transmembrane region" description="Helical" evidence="1">
    <location>
        <begin position="245"/>
        <end position="264"/>
    </location>
</feature>
<keyword evidence="1" id="KW-0472">Membrane</keyword>
<comment type="caution">
    <text evidence="2">The sequence shown here is derived from an EMBL/GenBank/DDBJ whole genome shotgun (WGS) entry which is preliminary data.</text>
</comment>
<evidence type="ECO:0000313" key="3">
    <source>
        <dbReference type="Proteomes" id="UP000636888"/>
    </source>
</evidence>
<dbReference type="EMBL" id="JAEMHM010000002">
    <property type="protein sequence ID" value="MBJ6723462.1"/>
    <property type="molecule type" value="Genomic_DNA"/>
</dbReference>
<dbReference type="InterPro" id="IPR018710">
    <property type="entry name" value="DUF2232"/>
</dbReference>
<dbReference type="PANTHER" id="PTHR41324">
    <property type="entry name" value="MEMBRANE PROTEIN-RELATED"/>
    <property type="match status" value="1"/>
</dbReference>
<feature type="transmembrane region" description="Helical" evidence="1">
    <location>
        <begin position="50"/>
        <end position="68"/>
    </location>
</feature>
<dbReference type="AlphaFoldDB" id="A0A8J7M058"/>
<keyword evidence="3" id="KW-1185">Reference proteome</keyword>
<name>A0A8J7M058_9BACT</name>
<dbReference type="PANTHER" id="PTHR41324:SF1">
    <property type="entry name" value="DUF2232 DOMAIN-CONTAINING PROTEIN"/>
    <property type="match status" value="1"/>
</dbReference>
<dbReference type="RefSeq" id="WP_199382312.1">
    <property type="nucleotide sequence ID" value="NZ_JAEMHM010000002.1"/>
</dbReference>
<evidence type="ECO:0000313" key="2">
    <source>
        <dbReference type="EMBL" id="MBJ6723462.1"/>
    </source>
</evidence>
<sequence>MPLKAQALDVVKGSVATAALFLAFISLPVIGLIPGFCVPTPGVYYSLKSGRMTGIAIVLMTVALLVALRDPAALIIYLLQAGVMTLTLPEFLKRNKGGARSIVYAVAVNLAVVLVVAAAFGMITGTDLHAKIIKGVNASINQTGQVYEKMGVKGDELKGLQDSMRQAASLIVTIYPALITVALGCIGAWNVSLVSRIAARFRVPVYIGDFRKYRNPEPMIWLLIVSGFTLLIPQTMVYLTALNTTVILCALYCVQGFAIISHYFSRYRVPRAARAVFIAIIMLQPFLTLVVAALGIFDLWGNFRAPRQPKNL</sequence>
<feature type="transmembrane region" description="Helical" evidence="1">
    <location>
        <begin position="220"/>
        <end position="239"/>
    </location>
</feature>
<feature type="transmembrane region" description="Helical" evidence="1">
    <location>
        <begin position="104"/>
        <end position="123"/>
    </location>
</feature>
<reference evidence="2" key="1">
    <citation type="submission" date="2020-12" db="EMBL/GenBank/DDBJ databases">
        <title>Geomonas sp. Red875, isolated from river sediment.</title>
        <authorList>
            <person name="Xu Z."/>
            <person name="Zhang Z."/>
            <person name="Masuda Y."/>
            <person name="Itoh H."/>
            <person name="Senoo K."/>
        </authorList>
    </citation>
    <scope>NUCLEOTIDE SEQUENCE</scope>
    <source>
        <strain evidence="2">Red875</strain>
    </source>
</reference>
<feature type="transmembrane region" description="Helical" evidence="1">
    <location>
        <begin position="174"/>
        <end position="199"/>
    </location>
</feature>
<evidence type="ECO:0000256" key="1">
    <source>
        <dbReference type="SAM" id="Phobius"/>
    </source>
</evidence>
<feature type="transmembrane region" description="Helical" evidence="1">
    <location>
        <begin position="276"/>
        <end position="297"/>
    </location>
</feature>
<gene>
    <name evidence="2" type="ORF">JFN93_01960</name>
</gene>
<protein>
    <submittedName>
        <fullName evidence="2">YybS family protein</fullName>
    </submittedName>
</protein>
<feature type="transmembrane region" description="Helical" evidence="1">
    <location>
        <begin position="15"/>
        <end position="38"/>
    </location>
</feature>
<keyword evidence="1" id="KW-0812">Transmembrane</keyword>
<organism evidence="2 3">
    <name type="scientific">Geomesophilobacter sediminis</name>
    <dbReference type="NCBI Taxonomy" id="2798584"/>
    <lineage>
        <taxon>Bacteria</taxon>
        <taxon>Pseudomonadati</taxon>
        <taxon>Thermodesulfobacteriota</taxon>
        <taxon>Desulfuromonadia</taxon>
        <taxon>Geobacterales</taxon>
        <taxon>Geobacteraceae</taxon>
        <taxon>Geomesophilobacter</taxon>
    </lineage>
</organism>
<dbReference type="Proteomes" id="UP000636888">
    <property type="component" value="Unassembled WGS sequence"/>
</dbReference>